<dbReference type="EMBL" id="CP046908">
    <property type="protein sequence ID" value="QGZ34985.1"/>
    <property type="molecule type" value="Genomic_DNA"/>
</dbReference>
<proteinExistence type="predicted"/>
<reference evidence="2 3" key="1">
    <citation type="submission" date="2019-12" db="EMBL/GenBank/DDBJ databases">
        <title>The genome of Stappia indica PHM037.</title>
        <authorList>
            <person name="Kacar D."/>
            <person name="Galan B."/>
            <person name="Canedo L."/>
            <person name="Rodriguez P."/>
            <person name="de la Calle F."/>
            <person name="Garcia J.L."/>
        </authorList>
    </citation>
    <scope>NUCLEOTIDE SEQUENCE [LARGE SCALE GENOMIC DNA]</scope>
    <source>
        <strain evidence="2 3">PHM037</strain>
    </source>
</reference>
<dbReference type="InterPro" id="IPR029068">
    <property type="entry name" value="Glyas_Bleomycin-R_OHBP_Dase"/>
</dbReference>
<dbReference type="Gene3D" id="3.10.180.10">
    <property type="entry name" value="2,3-Dihydroxybiphenyl 1,2-Dioxygenase, domain 1"/>
    <property type="match status" value="1"/>
</dbReference>
<dbReference type="AlphaFoldDB" id="A0A857C7X9"/>
<dbReference type="OrthoDB" id="9798430at2"/>
<evidence type="ECO:0000313" key="2">
    <source>
        <dbReference type="EMBL" id="QGZ34985.1"/>
    </source>
</evidence>
<dbReference type="PANTHER" id="PTHR36503">
    <property type="entry name" value="BLR2520 PROTEIN"/>
    <property type="match status" value="1"/>
</dbReference>
<accession>A0A857C7X9</accession>
<evidence type="ECO:0000313" key="3">
    <source>
        <dbReference type="Proteomes" id="UP000435648"/>
    </source>
</evidence>
<gene>
    <name evidence="2" type="ORF">GH266_10975</name>
</gene>
<dbReference type="SUPFAM" id="SSF54593">
    <property type="entry name" value="Glyoxalase/Bleomycin resistance protein/Dihydroxybiphenyl dioxygenase"/>
    <property type="match status" value="1"/>
</dbReference>
<evidence type="ECO:0000259" key="1">
    <source>
        <dbReference type="PROSITE" id="PS51819"/>
    </source>
</evidence>
<name>A0A857C7X9_9HYPH</name>
<dbReference type="InterPro" id="IPR004360">
    <property type="entry name" value="Glyas_Fos-R_dOase_dom"/>
</dbReference>
<organism evidence="2 3">
    <name type="scientific">Stappia indica</name>
    <dbReference type="NCBI Taxonomy" id="538381"/>
    <lineage>
        <taxon>Bacteria</taxon>
        <taxon>Pseudomonadati</taxon>
        <taxon>Pseudomonadota</taxon>
        <taxon>Alphaproteobacteria</taxon>
        <taxon>Hyphomicrobiales</taxon>
        <taxon>Stappiaceae</taxon>
        <taxon>Stappia</taxon>
    </lineage>
</organism>
<dbReference type="Pfam" id="PF00903">
    <property type="entry name" value="Glyoxalase"/>
    <property type="match status" value="1"/>
</dbReference>
<sequence length="136" mass="14765">MTRMVFLNLPVSDLDAAIGFQKALGATQDMRFSDDRTAAMVHSDSIVVMLLTHARFADFTDKTIVDARAQVQGLFALSVGSRDEVDALVAAGVAAGGRADPGPVQDHGFMYGRSCEDPNGHIFELFWMDRAALEQM</sequence>
<dbReference type="InterPro" id="IPR037523">
    <property type="entry name" value="VOC_core"/>
</dbReference>
<dbReference type="KEGG" id="siw:GH266_10975"/>
<dbReference type="GO" id="GO:0016829">
    <property type="term" value="F:lyase activity"/>
    <property type="evidence" value="ECO:0007669"/>
    <property type="project" value="UniProtKB-KW"/>
</dbReference>
<feature type="domain" description="VOC" evidence="1">
    <location>
        <begin position="3"/>
        <end position="128"/>
    </location>
</feature>
<dbReference type="PANTHER" id="PTHR36503:SF2">
    <property type="entry name" value="BLR2408 PROTEIN"/>
    <property type="match status" value="1"/>
</dbReference>
<dbReference type="Proteomes" id="UP000435648">
    <property type="component" value="Chromosome"/>
</dbReference>
<keyword evidence="2" id="KW-0456">Lyase</keyword>
<protein>
    <submittedName>
        <fullName evidence="2">Lactoylglutathione lyase</fullName>
    </submittedName>
</protein>
<dbReference type="PROSITE" id="PS51819">
    <property type="entry name" value="VOC"/>
    <property type="match status" value="1"/>
</dbReference>